<evidence type="ECO:0000313" key="1">
    <source>
        <dbReference type="EMBL" id="MBA0671214.1"/>
    </source>
</evidence>
<organism evidence="1 2">
    <name type="scientific">Gossypium klotzschianum</name>
    <dbReference type="NCBI Taxonomy" id="34286"/>
    <lineage>
        <taxon>Eukaryota</taxon>
        <taxon>Viridiplantae</taxon>
        <taxon>Streptophyta</taxon>
        <taxon>Embryophyta</taxon>
        <taxon>Tracheophyta</taxon>
        <taxon>Spermatophyta</taxon>
        <taxon>Magnoliopsida</taxon>
        <taxon>eudicotyledons</taxon>
        <taxon>Gunneridae</taxon>
        <taxon>Pentapetalae</taxon>
        <taxon>rosids</taxon>
        <taxon>malvids</taxon>
        <taxon>Malvales</taxon>
        <taxon>Malvaceae</taxon>
        <taxon>Malvoideae</taxon>
        <taxon>Gossypium</taxon>
    </lineage>
</organism>
<dbReference type="EMBL" id="JABFAB010239944">
    <property type="protein sequence ID" value="MBA0671214.1"/>
    <property type="molecule type" value="Genomic_DNA"/>
</dbReference>
<dbReference type="OrthoDB" id="956549at2759"/>
<accession>A0A7J8W973</accession>
<dbReference type="AlphaFoldDB" id="A0A7J8W973"/>
<comment type="caution">
    <text evidence="1">The sequence shown here is derived from an EMBL/GenBank/DDBJ whole genome shotgun (WGS) entry which is preliminary data.</text>
</comment>
<proteinExistence type="predicted"/>
<keyword evidence="2" id="KW-1185">Reference proteome</keyword>
<evidence type="ECO:0000313" key="2">
    <source>
        <dbReference type="Proteomes" id="UP000593573"/>
    </source>
</evidence>
<reference evidence="1 2" key="1">
    <citation type="journal article" date="2019" name="Genome Biol. Evol.">
        <title>Insights into the evolution of the New World diploid cottons (Gossypium, subgenus Houzingenia) based on genome sequencing.</title>
        <authorList>
            <person name="Grover C.E."/>
            <person name="Arick M.A. 2nd"/>
            <person name="Thrash A."/>
            <person name="Conover J.L."/>
            <person name="Sanders W.S."/>
            <person name="Peterson D.G."/>
            <person name="Frelichowski J.E."/>
            <person name="Scheffler J.A."/>
            <person name="Scheffler B.E."/>
            <person name="Wendel J.F."/>
        </authorList>
    </citation>
    <scope>NUCLEOTIDE SEQUENCE [LARGE SCALE GENOMIC DNA]</scope>
    <source>
        <strain evidence="1">57</strain>
        <tissue evidence="1">Leaf</tissue>
    </source>
</reference>
<dbReference type="Proteomes" id="UP000593573">
    <property type="component" value="Unassembled WGS sequence"/>
</dbReference>
<name>A0A7J8W973_9ROSI</name>
<sequence length="135" mass="15801">MEDIKRIKKNKIKYLKLNGNKEIGQGVWWLEMHHQEGTINMTLRTRMICYRINLLLGPFPSKIPFFKQGFSFKDTLLQAGTNNEEKPVEKEEDDIVVQEGDVIMELSDGIPSLKFLERVHSLIQNSDYKVFRSED</sequence>
<protein>
    <submittedName>
        <fullName evidence="1">Uncharacterized protein</fullName>
    </submittedName>
</protein>
<gene>
    <name evidence="1" type="ORF">Goklo_024668</name>
</gene>